<dbReference type="Proteomes" id="UP001232163">
    <property type="component" value="Unassembled WGS sequence"/>
</dbReference>
<comment type="caution">
    <text evidence="1">The sequence shown here is derived from an EMBL/GenBank/DDBJ whole genome shotgun (WGS) entry which is preliminary data.</text>
</comment>
<organism evidence="1 2">
    <name type="scientific">Deinococcus enclensis</name>
    <dbReference type="NCBI Taxonomy" id="1049582"/>
    <lineage>
        <taxon>Bacteria</taxon>
        <taxon>Thermotogati</taxon>
        <taxon>Deinococcota</taxon>
        <taxon>Deinococci</taxon>
        <taxon>Deinococcales</taxon>
        <taxon>Deinococcaceae</taxon>
        <taxon>Deinococcus</taxon>
    </lineage>
</organism>
<keyword evidence="1" id="KW-0808">Transferase</keyword>
<dbReference type="Pfam" id="PF13671">
    <property type="entry name" value="AAA_33"/>
    <property type="match status" value="1"/>
</dbReference>
<evidence type="ECO:0000313" key="2">
    <source>
        <dbReference type="Proteomes" id="UP001232163"/>
    </source>
</evidence>
<accession>A0ABT9MHN2</accession>
<dbReference type="RefSeq" id="WP_307468937.1">
    <property type="nucleotide sequence ID" value="NZ_JAURUR010000020.1"/>
</dbReference>
<dbReference type="GO" id="GO:0016301">
    <property type="term" value="F:kinase activity"/>
    <property type="evidence" value="ECO:0007669"/>
    <property type="project" value="UniProtKB-KW"/>
</dbReference>
<dbReference type="EMBL" id="JAURUR010000020">
    <property type="protein sequence ID" value="MDP9766102.1"/>
    <property type="molecule type" value="Genomic_DNA"/>
</dbReference>
<dbReference type="SUPFAM" id="SSF52540">
    <property type="entry name" value="P-loop containing nucleoside triphosphate hydrolases"/>
    <property type="match status" value="1"/>
</dbReference>
<dbReference type="CDD" id="cd02019">
    <property type="entry name" value="NK"/>
    <property type="match status" value="1"/>
</dbReference>
<protein>
    <submittedName>
        <fullName evidence="1">Adenylate kinase family enzyme</fullName>
    </submittedName>
</protein>
<dbReference type="NCBIfam" id="NF005255">
    <property type="entry name" value="PRK06762.2-2"/>
    <property type="match status" value="1"/>
</dbReference>
<sequence length="176" mass="20232">MTGSSTLIVLRGNSGSGKSTVARALRAQYGYGMAWVEQDYLRRILLREREGPDGVNIGLIETNVDYARAHGYHVILEGILYHKNYGEMLQRLKNSPHGPAYFYYFDLPFDETVHRHATRPQAQEFTPDEMRSWFAPQDLLPFVDERLITQDASLQDTVNRIWADIQLLPAHEHLSE</sequence>
<keyword evidence="1" id="KW-0418">Kinase</keyword>
<gene>
    <name evidence="1" type="ORF">QO006_003566</name>
</gene>
<proteinExistence type="predicted"/>
<reference evidence="1 2" key="1">
    <citation type="submission" date="2023-07" db="EMBL/GenBank/DDBJ databases">
        <title>Genomic Encyclopedia of Type Strains, Phase IV (KMG-IV): sequencing the most valuable type-strain genomes for metagenomic binning, comparative biology and taxonomic classification.</title>
        <authorList>
            <person name="Goeker M."/>
        </authorList>
    </citation>
    <scope>NUCLEOTIDE SEQUENCE [LARGE SCALE GENOMIC DNA]</scope>
    <source>
        <strain evidence="1 2">NIO-1023</strain>
    </source>
</reference>
<keyword evidence="2" id="KW-1185">Reference proteome</keyword>
<name>A0ABT9MHN2_9DEIO</name>
<evidence type="ECO:0000313" key="1">
    <source>
        <dbReference type="EMBL" id="MDP9766102.1"/>
    </source>
</evidence>
<dbReference type="InterPro" id="IPR027417">
    <property type="entry name" value="P-loop_NTPase"/>
</dbReference>
<dbReference type="Gene3D" id="3.40.50.300">
    <property type="entry name" value="P-loop containing nucleotide triphosphate hydrolases"/>
    <property type="match status" value="1"/>
</dbReference>